<keyword evidence="1" id="KW-0472">Membrane</keyword>
<dbReference type="OrthoDB" id="68610at2759"/>
<dbReference type="InterPro" id="IPR038765">
    <property type="entry name" value="Papain-like_cys_pep_sf"/>
</dbReference>
<evidence type="ECO:0000313" key="3">
    <source>
        <dbReference type="EMBL" id="KAF3433293.1"/>
    </source>
</evidence>
<accession>A0A8K0DSC2</accession>
<dbReference type="InterPro" id="IPR007053">
    <property type="entry name" value="LRAT_dom"/>
</dbReference>
<protein>
    <recommendedName>
        <fullName evidence="2">LRAT domain-containing protein</fullName>
    </recommendedName>
</protein>
<dbReference type="Gene3D" id="3.90.1720.10">
    <property type="entry name" value="endopeptidase domain like (from Nostoc punctiforme)"/>
    <property type="match status" value="1"/>
</dbReference>
<organism evidence="3 4">
    <name type="scientific">Rhamnella rubrinervis</name>
    <dbReference type="NCBI Taxonomy" id="2594499"/>
    <lineage>
        <taxon>Eukaryota</taxon>
        <taxon>Viridiplantae</taxon>
        <taxon>Streptophyta</taxon>
        <taxon>Embryophyta</taxon>
        <taxon>Tracheophyta</taxon>
        <taxon>Spermatophyta</taxon>
        <taxon>Magnoliopsida</taxon>
        <taxon>eudicotyledons</taxon>
        <taxon>Gunneridae</taxon>
        <taxon>Pentapetalae</taxon>
        <taxon>rosids</taxon>
        <taxon>fabids</taxon>
        <taxon>Rosales</taxon>
        <taxon>Rhamnaceae</taxon>
        <taxon>rhamnoid group</taxon>
        <taxon>Rhamneae</taxon>
        <taxon>Rhamnella</taxon>
    </lineage>
</organism>
<dbReference type="PANTHER" id="PTHR46137">
    <property type="entry name" value="OS05G0310600 PROTEIN"/>
    <property type="match status" value="1"/>
</dbReference>
<dbReference type="Proteomes" id="UP000796880">
    <property type="component" value="Unassembled WGS sequence"/>
</dbReference>
<dbReference type="Pfam" id="PF04970">
    <property type="entry name" value="LRAT"/>
    <property type="match status" value="1"/>
</dbReference>
<reference evidence="3" key="1">
    <citation type="submission" date="2020-03" db="EMBL/GenBank/DDBJ databases">
        <title>A high-quality chromosome-level genome assembly of a woody plant with both climbing and erect habits, Rhamnella rubrinervis.</title>
        <authorList>
            <person name="Lu Z."/>
            <person name="Yang Y."/>
            <person name="Zhu X."/>
            <person name="Sun Y."/>
        </authorList>
    </citation>
    <scope>NUCLEOTIDE SEQUENCE</scope>
    <source>
        <strain evidence="3">BYM</strain>
        <tissue evidence="3">Leaf</tissue>
    </source>
</reference>
<feature type="domain" description="LRAT" evidence="2">
    <location>
        <begin position="20"/>
        <end position="145"/>
    </location>
</feature>
<name>A0A8K0DSC2_9ROSA</name>
<keyword evidence="1" id="KW-1133">Transmembrane helix</keyword>
<feature type="transmembrane region" description="Helical" evidence="1">
    <location>
        <begin position="175"/>
        <end position="194"/>
    </location>
</feature>
<feature type="transmembrane region" description="Helical" evidence="1">
    <location>
        <begin position="150"/>
        <end position="169"/>
    </location>
</feature>
<evidence type="ECO:0000256" key="1">
    <source>
        <dbReference type="SAM" id="Phobius"/>
    </source>
</evidence>
<dbReference type="AlphaFoldDB" id="A0A8K0DSC2"/>
<keyword evidence="1" id="KW-0812">Transmembrane</keyword>
<sequence>MGLMSSKIEREKLRPGDHIYTWRNGYSYSHHGIYVGDGKVIHLTRGPGLIIFSRSRPSNDRVECCSIEDFLCDGQLYCFEYGVDPVELVTKRAGTCSAASSNPPEDVLHRAACLLEHGFGNYDLLNKNCEDFSIYCKTGLLRIHNNRGGISGQIGFLFASLFAIVTFPYRFMPANLIVSALLFLWFYCSIRFCADVGAESTGCDVVPVEKLDHLISNTHNVREKMKILEIKSTPRWLLPHGRYVSYGLLALRYWYWTPEKTLEDRSKYRYYCMSTRTLALDSGEFNSSVD</sequence>
<evidence type="ECO:0000259" key="2">
    <source>
        <dbReference type="PROSITE" id="PS51934"/>
    </source>
</evidence>
<dbReference type="EMBL" id="VOIH02000011">
    <property type="protein sequence ID" value="KAF3433293.1"/>
    <property type="molecule type" value="Genomic_DNA"/>
</dbReference>
<dbReference type="PANTHER" id="PTHR46137:SF3">
    <property type="entry name" value="OS05G0310600 PROTEIN"/>
    <property type="match status" value="1"/>
</dbReference>
<dbReference type="PROSITE" id="PS51934">
    <property type="entry name" value="LRAT"/>
    <property type="match status" value="1"/>
</dbReference>
<comment type="caution">
    <text evidence="3">The sequence shown here is derived from an EMBL/GenBank/DDBJ whole genome shotgun (WGS) entry which is preliminary data.</text>
</comment>
<proteinExistence type="predicted"/>
<keyword evidence="4" id="KW-1185">Reference proteome</keyword>
<evidence type="ECO:0000313" key="4">
    <source>
        <dbReference type="Proteomes" id="UP000796880"/>
    </source>
</evidence>
<gene>
    <name evidence="3" type="ORF">FNV43_RR24395</name>
</gene>
<dbReference type="SUPFAM" id="SSF54001">
    <property type="entry name" value="Cysteine proteinases"/>
    <property type="match status" value="1"/>
</dbReference>